<organism evidence="9 10">
    <name type="scientific">Cellulomonas chitinilytica</name>
    <dbReference type="NCBI Taxonomy" id="398759"/>
    <lineage>
        <taxon>Bacteria</taxon>
        <taxon>Bacillati</taxon>
        <taxon>Actinomycetota</taxon>
        <taxon>Actinomycetes</taxon>
        <taxon>Micrococcales</taxon>
        <taxon>Cellulomonadaceae</taxon>
        <taxon>Cellulomonas</taxon>
    </lineage>
</organism>
<dbReference type="PANTHER" id="PTHR30518:SF2">
    <property type="entry name" value="ENDOLYTIC MUREIN TRANSGLYCOSYLASE"/>
    <property type="match status" value="1"/>
</dbReference>
<feature type="transmembrane region" description="Helical" evidence="7">
    <location>
        <begin position="95"/>
        <end position="112"/>
    </location>
</feature>
<evidence type="ECO:0000256" key="1">
    <source>
        <dbReference type="ARBA" id="ARBA00022475"/>
    </source>
</evidence>
<dbReference type="GO" id="GO:0008932">
    <property type="term" value="F:lytic endotransglycosylase activity"/>
    <property type="evidence" value="ECO:0007669"/>
    <property type="project" value="UniProtKB-UniRule"/>
</dbReference>
<dbReference type="Pfam" id="PF02618">
    <property type="entry name" value="YceG"/>
    <property type="match status" value="1"/>
</dbReference>
<keyword evidence="6 7" id="KW-0961">Cell wall biogenesis/degradation</keyword>
<evidence type="ECO:0000313" key="9">
    <source>
        <dbReference type="EMBL" id="GIG20390.1"/>
    </source>
</evidence>
<dbReference type="EC" id="4.2.2.29" evidence="7"/>
<evidence type="ECO:0000313" key="10">
    <source>
        <dbReference type="Proteomes" id="UP000632740"/>
    </source>
</evidence>
<dbReference type="EMBL" id="BONK01000003">
    <property type="protein sequence ID" value="GIG20390.1"/>
    <property type="molecule type" value="Genomic_DNA"/>
</dbReference>
<evidence type="ECO:0000256" key="4">
    <source>
        <dbReference type="ARBA" id="ARBA00023136"/>
    </source>
</evidence>
<dbReference type="GO" id="GO:0005886">
    <property type="term" value="C:plasma membrane"/>
    <property type="evidence" value="ECO:0007669"/>
    <property type="project" value="UniProtKB-SubCell"/>
</dbReference>
<feature type="region of interest" description="Disordered" evidence="8">
    <location>
        <begin position="58"/>
        <end position="86"/>
    </location>
</feature>
<dbReference type="Proteomes" id="UP000632740">
    <property type="component" value="Unassembled WGS sequence"/>
</dbReference>
<sequence>MRRDGVPESGSTPTHLSTVLWRAGGLQVTEERLWSDAHVSNSQTDWWAPVERSDQVTDLFGDPAARSSSPESRRSRSRGRARAQRERQKRRRRSIWVLIVALVLVAGAGYVVSELLGGVFGGGSGNEAGVEDYPGPGHPAARVVVADGDTGAMIAHTLQVAGVVATEKAFNRAYAANPDSISIQPGTYNLLLEMKASDAVLALLNPSSRATIGVTIPEGYTTEQTLAKVNEVTLIPIEDLKAAAADPAAIGLPAEAGGAVEGWLFPATYPVEPGASAASVLQQMTAKTVEVLTVKGVPNDQWETVLNKASIVEREAKLAADRPKVARAIDNRLDKQMPLQVDATVAYGLGISGKQLTTEMTQDPSNPYNTYRHLGLPPTPIASPGEVSIDAVLNPEPGDWLFWVTVNLDTGETLFASNYDDHQLNVEKLHEWQAEHGG</sequence>
<comment type="similarity">
    <text evidence="7">Belongs to the transglycosylase MltG family.</text>
</comment>
<comment type="function">
    <text evidence="7">Functions as a peptidoglycan terminase that cleaves nascent peptidoglycan strands endolytically to terminate their elongation.</text>
</comment>
<dbReference type="InterPro" id="IPR003770">
    <property type="entry name" value="MLTG-like"/>
</dbReference>
<dbReference type="GO" id="GO:0071555">
    <property type="term" value="P:cell wall organization"/>
    <property type="evidence" value="ECO:0007669"/>
    <property type="project" value="UniProtKB-KW"/>
</dbReference>
<evidence type="ECO:0000256" key="3">
    <source>
        <dbReference type="ARBA" id="ARBA00022989"/>
    </source>
</evidence>
<keyword evidence="3 7" id="KW-1133">Transmembrane helix</keyword>
<dbReference type="Gene3D" id="3.30.1490.480">
    <property type="entry name" value="Endolytic murein transglycosylase"/>
    <property type="match status" value="1"/>
</dbReference>
<name>A0A919TYA6_9CELL</name>
<keyword evidence="1 7" id="KW-1003">Cell membrane</keyword>
<evidence type="ECO:0000256" key="7">
    <source>
        <dbReference type="HAMAP-Rule" id="MF_02065"/>
    </source>
</evidence>
<dbReference type="AlphaFoldDB" id="A0A919TYA6"/>
<evidence type="ECO:0000256" key="5">
    <source>
        <dbReference type="ARBA" id="ARBA00023239"/>
    </source>
</evidence>
<evidence type="ECO:0000256" key="6">
    <source>
        <dbReference type="ARBA" id="ARBA00023316"/>
    </source>
</evidence>
<protein>
    <recommendedName>
        <fullName evidence="7">Endolytic murein transglycosylase</fullName>
        <ecNumber evidence="7">4.2.2.29</ecNumber>
    </recommendedName>
    <alternativeName>
        <fullName evidence="7">Peptidoglycan lytic transglycosylase</fullName>
    </alternativeName>
    <alternativeName>
        <fullName evidence="7">Peptidoglycan polymerization terminase</fullName>
    </alternativeName>
</protein>
<feature type="compositionally biased region" description="Basic residues" evidence="8">
    <location>
        <begin position="75"/>
        <end position="86"/>
    </location>
</feature>
<keyword evidence="10" id="KW-1185">Reference proteome</keyword>
<keyword evidence="5 7" id="KW-0456">Lyase</keyword>
<keyword evidence="2 7" id="KW-0812">Transmembrane</keyword>
<dbReference type="NCBIfam" id="TIGR00247">
    <property type="entry name" value="endolytic transglycosylase MltG"/>
    <property type="match status" value="1"/>
</dbReference>
<keyword evidence="4 7" id="KW-0472">Membrane</keyword>
<dbReference type="CDD" id="cd08010">
    <property type="entry name" value="MltG_like"/>
    <property type="match status" value="1"/>
</dbReference>
<comment type="catalytic activity">
    <reaction evidence="7">
        <text>a peptidoglycan chain = a peptidoglycan chain with N-acetyl-1,6-anhydromuramyl-[peptide] at the reducing end + a peptidoglycan chain with N-acetylglucosamine at the non-reducing end.</text>
        <dbReference type="EC" id="4.2.2.29"/>
    </reaction>
</comment>
<comment type="subcellular location">
    <subcellularLocation>
        <location evidence="7">Cell membrane</location>
        <topology evidence="7">Single-pass membrane protein</topology>
    </subcellularLocation>
</comment>
<dbReference type="PANTHER" id="PTHR30518">
    <property type="entry name" value="ENDOLYTIC MUREIN TRANSGLYCOSYLASE"/>
    <property type="match status" value="1"/>
</dbReference>
<evidence type="ECO:0000256" key="2">
    <source>
        <dbReference type="ARBA" id="ARBA00022692"/>
    </source>
</evidence>
<comment type="caution">
    <text evidence="9">The sequence shown here is derived from an EMBL/GenBank/DDBJ whole genome shotgun (WGS) entry which is preliminary data.</text>
</comment>
<reference evidence="9" key="1">
    <citation type="submission" date="2021-01" db="EMBL/GenBank/DDBJ databases">
        <title>Whole genome shotgun sequence of Cellulomonas chitinilytica NBRC 110799.</title>
        <authorList>
            <person name="Komaki H."/>
            <person name="Tamura T."/>
        </authorList>
    </citation>
    <scope>NUCLEOTIDE SEQUENCE</scope>
    <source>
        <strain evidence="9">NBRC 110799</strain>
    </source>
</reference>
<proteinExistence type="inferred from homology"/>
<gene>
    <name evidence="7" type="primary">mltG</name>
    <name evidence="9" type="ORF">Cch01nite_11140</name>
</gene>
<evidence type="ECO:0000256" key="8">
    <source>
        <dbReference type="SAM" id="MobiDB-lite"/>
    </source>
</evidence>
<accession>A0A919TYA6</accession>
<dbReference type="HAMAP" id="MF_02065">
    <property type="entry name" value="MltG"/>
    <property type="match status" value="1"/>
</dbReference>
<dbReference type="GO" id="GO:0009252">
    <property type="term" value="P:peptidoglycan biosynthetic process"/>
    <property type="evidence" value="ECO:0007669"/>
    <property type="project" value="UniProtKB-UniRule"/>
</dbReference>
<feature type="site" description="Important for catalytic activity" evidence="7">
    <location>
        <position position="315"/>
    </location>
</feature>